<comment type="caution">
    <text evidence="1">The sequence shown here is derived from an EMBL/GenBank/DDBJ whole genome shotgun (WGS) entry which is preliminary data.</text>
</comment>
<dbReference type="AlphaFoldDB" id="A0A438DQC8"/>
<dbReference type="EMBL" id="QGNW01001531">
    <property type="protein sequence ID" value="RVW37666.1"/>
    <property type="molecule type" value="Genomic_DNA"/>
</dbReference>
<sequence>MAGLYLTNTEHCTLTAEDREKAWHILAILLSIGRPVRPEELALKCEFLGASPELVRFLCTVPSSPLLLMENGLVTASAPPVLQIGRRICTLKRSWNGDVKTYFRKRKGPAVDSMLWSVSKKRLNLPSENGTIWWMFFGESSRNLLQDPNGAKTTFPSNFSPH</sequence>
<organism evidence="1 2">
    <name type="scientific">Vitis vinifera</name>
    <name type="common">Grape</name>
    <dbReference type="NCBI Taxonomy" id="29760"/>
    <lineage>
        <taxon>Eukaryota</taxon>
        <taxon>Viridiplantae</taxon>
        <taxon>Streptophyta</taxon>
        <taxon>Embryophyta</taxon>
        <taxon>Tracheophyta</taxon>
        <taxon>Spermatophyta</taxon>
        <taxon>Magnoliopsida</taxon>
        <taxon>eudicotyledons</taxon>
        <taxon>Gunneridae</taxon>
        <taxon>Pentapetalae</taxon>
        <taxon>rosids</taxon>
        <taxon>Vitales</taxon>
        <taxon>Vitaceae</taxon>
        <taxon>Viteae</taxon>
        <taxon>Vitis</taxon>
    </lineage>
</organism>
<dbReference type="Proteomes" id="UP000288805">
    <property type="component" value="Unassembled WGS sequence"/>
</dbReference>
<proteinExistence type="predicted"/>
<gene>
    <name evidence="1" type="ORF">CK203_110603</name>
</gene>
<name>A0A438DQC8_VITVI</name>
<reference evidence="1 2" key="1">
    <citation type="journal article" date="2018" name="PLoS Genet.">
        <title>Population sequencing reveals clonal diversity and ancestral inbreeding in the grapevine cultivar Chardonnay.</title>
        <authorList>
            <person name="Roach M.J."/>
            <person name="Johnson D.L."/>
            <person name="Bohlmann J."/>
            <person name="van Vuuren H.J."/>
            <person name="Jones S.J."/>
            <person name="Pretorius I.S."/>
            <person name="Schmidt S.A."/>
            <person name="Borneman A.R."/>
        </authorList>
    </citation>
    <scope>NUCLEOTIDE SEQUENCE [LARGE SCALE GENOMIC DNA]</scope>
    <source>
        <strain evidence="2">cv. Chardonnay</strain>
        <tissue evidence="1">Leaf</tissue>
    </source>
</reference>
<accession>A0A438DQC8</accession>
<protein>
    <submittedName>
        <fullName evidence="1">Uncharacterized protein</fullName>
    </submittedName>
</protein>
<evidence type="ECO:0000313" key="1">
    <source>
        <dbReference type="EMBL" id="RVW37666.1"/>
    </source>
</evidence>
<evidence type="ECO:0000313" key="2">
    <source>
        <dbReference type="Proteomes" id="UP000288805"/>
    </source>
</evidence>